<feature type="binding site" evidence="8">
    <location>
        <position position="192"/>
    </location>
    <ligand>
        <name>substrate</name>
    </ligand>
</feature>
<gene>
    <name evidence="8" type="primary">metAA</name>
    <name evidence="10" type="ORF">C2L71_05280</name>
</gene>
<dbReference type="FunFam" id="3.40.50.880:FF:000004">
    <property type="entry name" value="Homoserine O-succinyltransferase"/>
    <property type="match status" value="1"/>
</dbReference>
<keyword evidence="5 8" id="KW-0486">Methionine biosynthesis</keyword>
<evidence type="ECO:0000313" key="10">
    <source>
        <dbReference type="EMBL" id="PNV67931.1"/>
    </source>
</evidence>
<keyword evidence="4 8" id="KW-0808">Transferase</keyword>
<comment type="caution">
    <text evidence="8">Lacks conserved residue(s) required for the propagation of feature annotation.</text>
</comment>
<evidence type="ECO:0000256" key="6">
    <source>
        <dbReference type="ARBA" id="ARBA00023315"/>
    </source>
</evidence>
<evidence type="ECO:0000256" key="4">
    <source>
        <dbReference type="ARBA" id="ARBA00022679"/>
    </source>
</evidence>
<evidence type="ECO:0000313" key="11">
    <source>
        <dbReference type="Proteomes" id="UP000236197"/>
    </source>
</evidence>
<feature type="site" description="Important for acyl-CoA specificity" evidence="8">
    <location>
        <position position="111"/>
    </location>
</feature>
<dbReference type="NCBIfam" id="TIGR01001">
    <property type="entry name" value="metA"/>
    <property type="match status" value="1"/>
</dbReference>
<dbReference type="HAMAP" id="MF_00295">
    <property type="entry name" value="MetA_acyltransf"/>
    <property type="match status" value="1"/>
</dbReference>
<dbReference type="UniPathway" id="UPA00051">
    <property type="reaction ID" value="UER00074"/>
</dbReference>
<comment type="catalytic activity">
    <reaction evidence="7 8">
        <text>L-homoserine + acetyl-CoA = O-acetyl-L-homoserine + CoA</text>
        <dbReference type="Rhea" id="RHEA:13701"/>
        <dbReference type="ChEBI" id="CHEBI:57287"/>
        <dbReference type="ChEBI" id="CHEBI:57288"/>
        <dbReference type="ChEBI" id="CHEBI:57476"/>
        <dbReference type="ChEBI" id="CHEBI:57716"/>
        <dbReference type="EC" id="2.3.1.31"/>
    </reaction>
</comment>
<feature type="active site" description="Acyl-thioester intermediate" evidence="8 9">
    <location>
        <position position="142"/>
    </location>
</feature>
<dbReference type="PIRSF" id="PIRSF000450">
    <property type="entry name" value="H_ser_succinyltr"/>
    <property type="match status" value="1"/>
</dbReference>
<evidence type="ECO:0000256" key="3">
    <source>
        <dbReference type="ARBA" id="ARBA00022605"/>
    </source>
</evidence>
<dbReference type="GO" id="GO:0008899">
    <property type="term" value="F:homoserine O-succinyltransferase activity"/>
    <property type="evidence" value="ECO:0007669"/>
    <property type="project" value="UniProtKB-UniRule"/>
</dbReference>
<comment type="pathway">
    <text evidence="8">Amino-acid biosynthesis; L-methionine biosynthesis via de novo pathway; O-acetyl-L-homoserine from L-homoserine: step 1/1.</text>
</comment>
<keyword evidence="2 8" id="KW-0963">Cytoplasm</keyword>
<comment type="similarity">
    <text evidence="8">Belongs to the MetA family.</text>
</comment>
<feature type="active site" description="Proton acceptor" evidence="8">
    <location>
        <position position="235"/>
    </location>
</feature>
<dbReference type="AlphaFoldDB" id="A0A2K2UC75"/>
<sequence>MPIRIPDSLPATDVLESENIFVMTEFRAMHQDIRPLKLVLLNLMPTKIVTETQIMRKLSNTPLQIEIDLMQTASYTSKNVSAQHLDTFYTTFDDIKDERFDGMIITGAPVELLDFESVDYWDELTQIMAWSTTNVHSTLHICWGAQAGIYHHYGIPKYELPAKLSGVFEHEVVKPSSPLVRGFNDFFLAPHSRFTEVHAADIEAHPDLELIAVSDEAGVYIAKSTDSRNFFVFGHPEYDADTLKREYDRDAAKGLGTPVPQHYFPDDDPSQEPHATWRAHAQLLYTNWLNYYVYQTTPYDLARVGSEDDNGPDDRNADARA</sequence>
<dbReference type="CDD" id="cd03131">
    <property type="entry name" value="GATase1_HTS"/>
    <property type="match status" value="1"/>
</dbReference>
<feature type="site" description="Important for substrate specificity" evidence="8">
    <location>
        <position position="192"/>
    </location>
</feature>
<evidence type="ECO:0000256" key="5">
    <source>
        <dbReference type="ARBA" id="ARBA00023167"/>
    </source>
</evidence>
<evidence type="ECO:0000256" key="7">
    <source>
        <dbReference type="ARBA" id="ARBA00049043"/>
    </source>
</evidence>
<evidence type="ECO:0000256" key="1">
    <source>
        <dbReference type="ARBA" id="ARBA00004496"/>
    </source>
</evidence>
<dbReference type="InterPro" id="IPR033752">
    <property type="entry name" value="MetA_family"/>
</dbReference>
<keyword evidence="11" id="KW-1185">Reference proteome</keyword>
<accession>A0A2K2UC75</accession>
<dbReference type="EC" id="2.3.1.31" evidence="8"/>
<protein>
    <recommendedName>
        <fullName evidence="8">Homoserine O-acetyltransferase</fullName>
        <shortName evidence="8">HAT</shortName>
        <ecNumber evidence="8">2.3.1.31</ecNumber>
    </recommendedName>
    <alternativeName>
        <fullName evidence="8">Homoserine transacetylase</fullName>
        <shortName evidence="8">HTA</shortName>
    </alternativeName>
</protein>
<feature type="binding site" evidence="8">
    <location>
        <position position="249"/>
    </location>
    <ligand>
        <name>substrate</name>
    </ligand>
</feature>
<name>A0A2K2UC75_9ACTN</name>
<dbReference type="GO" id="GO:0005737">
    <property type="term" value="C:cytoplasm"/>
    <property type="evidence" value="ECO:0007669"/>
    <property type="project" value="UniProtKB-SubCell"/>
</dbReference>
<proteinExistence type="inferred from homology"/>
<dbReference type="InterPro" id="IPR029062">
    <property type="entry name" value="Class_I_gatase-like"/>
</dbReference>
<dbReference type="GO" id="GO:0004414">
    <property type="term" value="F:homoserine O-acetyltransferase activity"/>
    <property type="evidence" value="ECO:0007669"/>
    <property type="project" value="UniProtKB-EC"/>
</dbReference>
<dbReference type="Gene3D" id="3.40.50.880">
    <property type="match status" value="1"/>
</dbReference>
<dbReference type="Pfam" id="PF04204">
    <property type="entry name" value="HTS"/>
    <property type="match status" value="1"/>
</dbReference>
<dbReference type="SUPFAM" id="SSF52317">
    <property type="entry name" value="Class I glutamine amidotransferase-like"/>
    <property type="match status" value="1"/>
</dbReference>
<dbReference type="PANTHER" id="PTHR20919:SF0">
    <property type="entry name" value="HOMOSERINE O-SUCCINYLTRANSFERASE"/>
    <property type="match status" value="1"/>
</dbReference>
<dbReference type="Proteomes" id="UP000236197">
    <property type="component" value="Unassembled WGS sequence"/>
</dbReference>
<reference evidence="11" key="1">
    <citation type="submission" date="2018-01" db="EMBL/GenBank/DDBJ databases">
        <title>Rubneribacter badeniensis gen. nov., sp. nov., and Colonibacter rubneri, gen. nov., sp. nov., WGS of new members of the Eggerthellaceae.</title>
        <authorList>
            <person name="Danylec N."/>
            <person name="Stoll D.A."/>
            <person name="Doetsch A."/>
            <person name="Kulling S.E."/>
            <person name="Huch M."/>
        </authorList>
    </citation>
    <scope>NUCLEOTIDE SEQUENCE [LARGE SCALE GENOMIC DNA]</scope>
    <source>
        <strain evidence="11">ResAG-96</strain>
    </source>
</reference>
<dbReference type="GO" id="GO:0019281">
    <property type="term" value="P:L-methionine biosynthetic process from homoserine via O-succinyl-L-homoserine and cystathionine"/>
    <property type="evidence" value="ECO:0007669"/>
    <property type="project" value="InterPro"/>
</dbReference>
<dbReference type="InterPro" id="IPR005697">
    <property type="entry name" value="HST_MetA"/>
</dbReference>
<comment type="caution">
    <text evidence="10">The sequence shown here is derived from an EMBL/GenBank/DDBJ whole genome shotgun (WGS) entry which is preliminary data.</text>
</comment>
<feature type="binding site" evidence="8">
    <location>
        <position position="163"/>
    </location>
    <ligand>
        <name>substrate</name>
    </ligand>
</feature>
<dbReference type="PANTHER" id="PTHR20919">
    <property type="entry name" value="HOMOSERINE O-SUCCINYLTRANSFERASE"/>
    <property type="match status" value="1"/>
</dbReference>
<dbReference type="RefSeq" id="WP_103264733.1">
    <property type="nucleotide sequence ID" value="NZ_CABMLE010000004.1"/>
</dbReference>
<keyword evidence="6 8" id="KW-0012">Acyltransferase</keyword>
<comment type="subcellular location">
    <subcellularLocation>
        <location evidence="1 8">Cytoplasm</location>
    </subcellularLocation>
</comment>
<comment type="function">
    <text evidence="8">Transfers an acetyl group from acetyl-CoA to L-homoserine, forming acetyl-L-homoserine.</text>
</comment>
<feature type="active site" evidence="8">
    <location>
        <position position="237"/>
    </location>
</feature>
<dbReference type="OrthoDB" id="9772423at2"/>
<evidence type="ECO:0000256" key="2">
    <source>
        <dbReference type="ARBA" id="ARBA00022490"/>
    </source>
</evidence>
<keyword evidence="3 8" id="KW-0028">Amino-acid biosynthesis</keyword>
<evidence type="ECO:0000256" key="9">
    <source>
        <dbReference type="PIRSR" id="PIRSR000450-1"/>
    </source>
</evidence>
<evidence type="ECO:0000256" key="8">
    <source>
        <dbReference type="HAMAP-Rule" id="MF_00295"/>
    </source>
</evidence>
<organism evidence="10 11">
    <name type="scientific">Enteroscipio rubneri</name>
    <dbReference type="NCBI Taxonomy" id="2070686"/>
    <lineage>
        <taxon>Bacteria</taxon>
        <taxon>Bacillati</taxon>
        <taxon>Actinomycetota</taxon>
        <taxon>Coriobacteriia</taxon>
        <taxon>Eggerthellales</taxon>
        <taxon>Eggerthellaceae</taxon>
        <taxon>Enteroscipio</taxon>
    </lineage>
</organism>
<dbReference type="EMBL" id="PPEK01000004">
    <property type="protein sequence ID" value="PNV67931.1"/>
    <property type="molecule type" value="Genomic_DNA"/>
</dbReference>